<evidence type="ECO:0000313" key="2">
    <source>
        <dbReference type="EMBL" id="GAX00008.1"/>
    </source>
</evidence>
<dbReference type="Proteomes" id="UP000198374">
    <property type="component" value="Unassembled WGS sequence"/>
</dbReference>
<gene>
    <name evidence="2" type="ORF">IWT30_01987</name>
</gene>
<name>A0A1Z5IEC5_9LACO</name>
<dbReference type="AlphaFoldDB" id="A0A1Z5IEC5"/>
<evidence type="ECO:0000313" key="3">
    <source>
        <dbReference type="Proteomes" id="UP000198374"/>
    </source>
</evidence>
<keyword evidence="3" id="KW-1185">Reference proteome</keyword>
<keyword evidence="1" id="KW-0732">Signal</keyword>
<evidence type="ECO:0008006" key="4">
    <source>
        <dbReference type="Google" id="ProtNLM"/>
    </source>
</evidence>
<sequence length="365" mass="41990" precursor="true">MKRFLIVVVGFISCIALSQPVKAAAYSQRSSALIYHPSSMRTVNDADVHFVRSSRSYTHMKPSSKTNWVRSVAGRKVAFKTRLLLPYPGKPNESWGNPQSIAIAKNQMMYIVYCPTMLRNRGRIVRYDLKRLEQLGAYKNPQSLRTVYWKHHGKYSRRQKNMQKAIKVGPLFDTGHGQTLAINPKDNHMYMWRDNRNSRGKQYSLRAYMRRINSQSLKPDRTISFYLRAHGQAVYGGGTQAFDRFGNSYFWCKSGLEADIYKGRIASHTVKFRKTDQVIKRAPGTYVQSMGYNPKRGRLYLIADDSIVSFPAKQLNGHGSLNKRSFEWSKLKPKRELEGLTFDEGGHAYLLTNHNPEVLRSTSIY</sequence>
<reference evidence="2 3" key="1">
    <citation type="submission" date="2015-11" db="EMBL/GenBank/DDBJ databases">
        <title>Draft genome sequences of new species of the genus Lactobacillus isolated from orchardgrass silage.</title>
        <authorList>
            <person name="Tohno M."/>
            <person name="Tanizawa Y."/>
            <person name="Arita M."/>
        </authorList>
    </citation>
    <scope>NUCLEOTIDE SEQUENCE [LARGE SCALE GENOMIC DNA]</scope>
    <source>
        <strain evidence="2 3">IWT30</strain>
    </source>
</reference>
<organism evidence="2 3">
    <name type="scientific">Secundilactobacillus mixtipabuli</name>
    <dbReference type="NCBI Taxonomy" id="1435342"/>
    <lineage>
        <taxon>Bacteria</taxon>
        <taxon>Bacillati</taxon>
        <taxon>Bacillota</taxon>
        <taxon>Bacilli</taxon>
        <taxon>Lactobacillales</taxon>
        <taxon>Lactobacillaceae</taxon>
        <taxon>Secundilactobacillus</taxon>
    </lineage>
</organism>
<feature type="chain" id="PRO_5038578178" description="Extracellular protein" evidence="1">
    <location>
        <begin position="24"/>
        <end position="365"/>
    </location>
</feature>
<evidence type="ECO:0000256" key="1">
    <source>
        <dbReference type="SAM" id="SignalP"/>
    </source>
</evidence>
<feature type="signal peptide" evidence="1">
    <location>
        <begin position="1"/>
        <end position="23"/>
    </location>
</feature>
<dbReference type="RefSeq" id="WP_225360268.1">
    <property type="nucleotide sequence ID" value="NZ_BCMF01000010.1"/>
</dbReference>
<protein>
    <recommendedName>
        <fullName evidence="4">Extracellular protein</fullName>
    </recommendedName>
</protein>
<accession>A0A1Z5IEC5</accession>
<comment type="caution">
    <text evidence="2">The sequence shown here is derived from an EMBL/GenBank/DDBJ whole genome shotgun (WGS) entry which is preliminary data.</text>
</comment>
<dbReference type="EMBL" id="BCMF01000010">
    <property type="protein sequence ID" value="GAX00008.1"/>
    <property type="molecule type" value="Genomic_DNA"/>
</dbReference>
<proteinExistence type="predicted"/>